<dbReference type="Proteomes" id="UP000320386">
    <property type="component" value="Chromosome"/>
</dbReference>
<gene>
    <name evidence="7" type="ORF">Pan265_19760</name>
</gene>
<dbReference type="Pfam" id="PF00924">
    <property type="entry name" value="MS_channel_2nd"/>
    <property type="match status" value="1"/>
</dbReference>
<protein>
    <submittedName>
        <fullName evidence="7">Mechanosensitive ion channel</fullName>
    </submittedName>
</protein>
<keyword evidence="8" id="KW-1185">Reference proteome</keyword>
<proteinExistence type="predicted"/>
<reference evidence="7 8" key="1">
    <citation type="submission" date="2019-02" db="EMBL/GenBank/DDBJ databases">
        <title>Deep-cultivation of Planctomycetes and their phenomic and genomic characterization uncovers novel biology.</title>
        <authorList>
            <person name="Wiegand S."/>
            <person name="Jogler M."/>
            <person name="Boedeker C."/>
            <person name="Pinto D."/>
            <person name="Vollmers J."/>
            <person name="Rivas-Marin E."/>
            <person name="Kohn T."/>
            <person name="Peeters S.H."/>
            <person name="Heuer A."/>
            <person name="Rast P."/>
            <person name="Oberbeckmann S."/>
            <person name="Bunk B."/>
            <person name="Jeske O."/>
            <person name="Meyerdierks A."/>
            <person name="Storesund J.E."/>
            <person name="Kallscheuer N."/>
            <person name="Luecker S."/>
            <person name="Lage O.M."/>
            <person name="Pohl T."/>
            <person name="Merkel B.J."/>
            <person name="Hornburger P."/>
            <person name="Mueller R.-W."/>
            <person name="Bruemmer F."/>
            <person name="Labrenz M."/>
            <person name="Spormann A.M."/>
            <person name="Op den Camp H."/>
            <person name="Overmann J."/>
            <person name="Amann R."/>
            <person name="Jetten M.S.M."/>
            <person name="Mascher T."/>
            <person name="Medema M.H."/>
            <person name="Devos D.P."/>
            <person name="Kaster A.-K."/>
            <person name="Ovreas L."/>
            <person name="Rohde M."/>
            <person name="Galperin M.Y."/>
            <person name="Jogler C."/>
        </authorList>
    </citation>
    <scope>NUCLEOTIDE SEQUENCE [LARGE SCALE GENOMIC DNA]</scope>
    <source>
        <strain evidence="7 8">Pan265</strain>
    </source>
</reference>
<dbReference type="GO" id="GO:0016020">
    <property type="term" value="C:membrane"/>
    <property type="evidence" value="ECO:0007669"/>
    <property type="project" value="UniProtKB-SubCell"/>
</dbReference>
<dbReference type="AlphaFoldDB" id="A0A518BYT1"/>
<dbReference type="InterPro" id="IPR023408">
    <property type="entry name" value="MscS_beta-dom_sf"/>
</dbReference>
<dbReference type="PANTHER" id="PTHR30566">
    <property type="entry name" value="YNAI-RELATED MECHANOSENSITIVE ION CHANNEL"/>
    <property type="match status" value="1"/>
</dbReference>
<organism evidence="7 8">
    <name type="scientific">Mucisphaera calidilacus</name>
    <dbReference type="NCBI Taxonomy" id="2527982"/>
    <lineage>
        <taxon>Bacteria</taxon>
        <taxon>Pseudomonadati</taxon>
        <taxon>Planctomycetota</taxon>
        <taxon>Phycisphaerae</taxon>
        <taxon>Phycisphaerales</taxon>
        <taxon>Phycisphaeraceae</taxon>
        <taxon>Mucisphaera</taxon>
    </lineage>
</organism>
<dbReference type="KEGG" id="mcad:Pan265_19760"/>
<evidence type="ECO:0000259" key="6">
    <source>
        <dbReference type="Pfam" id="PF00924"/>
    </source>
</evidence>
<dbReference type="SUPFAM" id="SSF50182">
    <property type="entry name" value="Sm-like ribonucleoproteins"/>
    <property type="match status" value="1"/>
</dbReference>
<evidence type="ECO:0000256" key="3">
    <source>
        <dbReference type="ARBA" id="ARBA00022989"/>
    </source>
</evidence>
<comment type="subcellular location">
    <subcellularLocation>
        <location evidence="1">Membrane</location>
    </subcellularLocation>
</comment>
<dbReference type="InterPro" id="IPR006685">
    <property type="entry name" value="MscS_channel_2nd"/>
</dbReference>
<sequence>MNDLLAVLEANVWAQNVVMTLGLLVALLGLQWLLVRALRGSKIKSLDLKRRWLVQIRNLCFALFVVGALIIWAAELRTLALSLVAVLVALVLATKELILCFSGSLVKAASGTFTVGDRIEVGGVRGEVVDQTLMVTTVMEIGPGSLTHQFTGRSVTLPNSLFLSVPVFNENLLDDFIFHVMVFPLKASEDCVALSGRLGAIADEVGRDWLETAKRRMARLVERQGLDTPSIEPRVSLEFPDPDRVNLLLRMTMPSDRKGVTEREIRTRFLEARRALLLKEGGLVDGGVGGEVGGGDGGDAVA</sequence>
<keyword evidence="2 5" id="KW-0812">Transmembrane</keyword>
<dbReference type="Gene3D" id="2.30.30.60">
    <property type="match status" value="1"/>
</dbReference>
<evidence type="ECO:0000313" key="8">
    <source>
        <dbReference type="Proteomes" id="UP000320386"/>
    </source>
</evidence>
<evidence type="ECO:0000256" key="4">
    <source>
        <dbReference type="ARBA" id="ARBA00023136"/>
    </source>
</evidence>
<dbReference type="GO" id="GO:0008381">
    <property type="term" value="F:mechanosensitive monoatomic ion channel activity"/>
    <property type="evidence" value="ECO:0007669"/>
    <property type="project" value="UniProtKB-ARBA"/>
</dbReference>
<keyword evidence="3 5" id="KW-1133">Transmembrane helix</keyword>
<name>A0A518BYT1_9BACT</name>
<feature type="transmembrane region" description="Helical" evidence="5">
    <location>
        <begin position="80"/>
        <end position="101"/>
    </location>
</feature>
<feature type="transmembrane region" description="Helical" evidence="5">
    <location>
        <begin position="12"/>
        <end position="35"/>
    </location>
</feature>
<feature type="transmembrane region" description="Helical" evidence="5">
    <location>
        <begin position="56"/>
        <end position="74"/>
    </location>
</feature>
<evidence type="ECO:0000256" key="2">
    <source>
        <dbReference type="ARBA" id="ARBA00022692"/>
    </source>
</evidence>
<evidence type="ECO:0000313" key="7">
    <source>
        <dbReference type="EMBL" id="QDU72114.1"/>
    </source>
</evidence>
<dbReference type="PANTHER" id="PTHR30566:SF27">
    <property type="entry name" value="MECHANOSENSITIVE ION CHANNEL PROTEIN"/>
    <property type="match status" value="1"/>
</dbReference>
<keyword evidence="4 5" id="KW-0472">Membrane</keyword>
<evidence type="ECO:0000256" key="5">
    <source>
        <dbReference type="SAM" id="Phobius"/>
    </source>
</evidence>
<accession>A0A518BYT1</accession>
<dbReference type="EMBL" id="CP036280">
    <property type="protein sequence ID" value="QDU72114.1"/>
    <property type="molecule type" value="Genomic_DNA"/>
</dbReference>
<feature type="domain" description="Mechanosensitive ion channel MscS" evidence="6">
    <location>
        <begin position="103"/>
        <end position="169"/>
    </location>
</feature>
<evidence type="ECO:0000256" key="1">
    <source>
        <dbReference type="ARBA" id="ARBA00004370"/>
    </source>
</evidence>
<dbReference type="InterPro" id="IPR010920">
    <property type="entry name" value="LSM_dom_sf"/>
</dbReference>